<dbReference type="Proteomes" id="UP000887577">
    <property type="component" value="Unplaced"/>
</dbReference>
<feature type="domain" description="CC2D2A N-terminal C2" evidence="1">
    <location>
        <begin position="3"/>
        <end position="96"/>
    </location>
</feature>
<sequence>MAKDFSVDFRKVYQLRIYEPPEKVMLLIRELQPGSGWVELSRVYIPFPDNQKELEEIDFGSDIVVEKTLKTLGCGHPDRKSQCLQGKIFCKLRWTQPNFEKVFKKSFFRKSDSEEDQEGEKAFELIPSEVRLVSDEEFTSDARLEALSKRYRNSNSFHHSQKWIGLTSAEIDGHWVLDDFRNNNDDDIGIVGAVDFSMDAMRKAGIKYAALIRYTYIII</sequence>
<dbReference type="WBParaSite" id="PSU_v2.g15479.t1">
    <property type="protein sequence ID" value="PSU_v2.g15479.t1"/>
    <property type="gene ID" value="PSU_v2.g15479"/>
</dbReference>
<accession>A0A914YDF2</accession>
<dbReference type="InterPro" id="IPR028928">
    <property type="entry name" value="CC2D2AN-C2"/>
</dbReference>
<dbReference type="AlphaFoldDB" id="A0A914YDF2"/>
<organism evidence="2 3">
    <name type="scientific">Panagrolaimus superbus</name>
    <dbReference type="NCBI Taxonomy" id="310955"/>
    <lineage>
        <taxon>Eukaryota</taxon>
        <taxon>Metazoa</taxon>
        <taxon>Ecdysozoa</taxon>
        <taxon>Nematoda</taxon>
        <taxon>Chromadorea</taxon>
        <taxon>Rhabditida</taxon>
        <taxon>Tylenchina</taxon>
        <taxon>Panagrolaimomorpha</taxon>
        <taxon>Panagrolaimoidea</taxon>
        <taxon>Panagrolaimidae</taxon>
        <taxon>Panagrolaimus</taxon>
    </lineage>
</organism>
<dbReference type="Pfam" id="PF15625">
    <property type="entry name" value="CC2D2AN-C2"/>
    <property type="match status" value="1"/>
</dbReference>
<reference evidence="3" key="1">
    <citation type="submission" date="2022-11" db="UniProtKB">
        <authorList>
            <consortium name="WormBaseParasite"/>
        </authorList>
    </citation>
    <scope>IDENTIFICATION</scope>
</reference>
<keyword evidence="2" id="KW-1185">Reference proteome</keyword>
<name>A0A914YDF2_9BILA</name>
<evidence type="ECO:0000259" key="1">
    <source>
        <dbReference type="Pfam" id="PF15625"/>
    </source>
</evidence>
<evidence type="ECO:0000313" key="2">
    <source>
        <dbReference type="Proteomes" id="UP000887577"/>
    </source>
</evidence>
<evidence type="ECO:0000313" key="3">
    <source>
        <dbReference type="WBParaSite" id="PSU_v2.g15479.t1"/>
    </source>
</evidence>
<protein>
    <submittedName>
        <fullName evidence="3">CC2D2A N-terminal C2 domain-containing protein</fullName>
    </submittedName>
</protein>
<proteinExistence type="predicted"/>